<dbReference type="STRING" id="680026.AB733_05225"/>
<evidence type="ECO:0000313" key="1">
    <source>
        <dbReference type="EMBL" id="PSW25129.1"/>
    </source>
</evidence>
<organism evidence="1 2">
    <name type="scientific">Photobacterium swingsii</name>
    <dbReference type="NCBI Taxonomy" id="680026"/>
    <lineage>
        <taxon>Bacteria</taxon>
        <taxon>Pseudomonadati</taxon>
        <taxon>Pseudomonadota</taxon>
        <taxon>Gammaproteobacteria</taxon>
        <taxon>Vibrionales</taxon>
        <taxon>Vibrionaceae</taxon>
        <taxon>Photobacterium</taxon>
    </lineage>
</organism>
<dbReference type="Proteomes" id="UP000240481">
    <property type="component" value="Unassembled WGS sequence"/>
</dbReference>
<accession>A0A0J8VEB9</accession>
<dbReference type="AlphaFoldDB" id="A0A0J8VEB9"/>
<reference evidence="1 2" key="1">
    <citation type="submission" date="2018-01" db="EMBL/GenBank/DDBJ databases">
        <title>Whole genome sequencing of Histamine producing bacteria.</title>
        <authorList>
            <person name="Butler K."/>
        </authorList>
    </citation>
    <scope>NUCLEOTIDE SEQUENCE [LARGE SCALE GENOMIC DNA]</scope>
    <source>
        <strain evidence="1 2">DSM 24669</strain>
    </source>
</reference>
<dbReference type="Pfam" id="PF10115">
    <property type="entry name" value="HlyU"/>
    <property type="match status" value="1"/>
</dbReference>
<protein>
    <submittedName>
        <fullName evidence="1">Transcriptional regulator</fullName>
    </submittedName>
</protein>
<gene>
    <name evidence="1" type="ORF">C9I94_09150</name>
</gene>
<proteinExistence type="predicted"/>
<dbReference type="EMBL" id="PYLZ01000004">
    <property type="protein sequence ID" value="PSW25129.1"/>
    <property type="molecule type" value="Genomic_DNA"/>
</dbReference>
<comment type="caution">
    <text evidence="1">The sequence shown here is derived from an EMBL/GenBank/DDBJ whole genome shotgun (WGS) entry which is preliminary data.</text>
</comment>
<evidence type="ECO:0000313" key="2">
    <source>
        <dbReference type="Proteomes" id="UP000240481"/>
    </source>
</evidence>
<name>A0A0J8VEB9_9GAMM</name>
<dbReference type="InterPro" id="IPR018772">
    <property type="entry name" value="Transcription_activator_HlyU"/>
</dbReference>
<sequence>MGFLSKLFGFNKEEKQPVVVDPIEHNGYLIYPEPISEGGQFRIAGRICKTIDGEIKTHTFIRSDLLGSKQDAETFMLDKARMFIDQNGDRMFK</sequence>
<dbReference type="RefSeq" id="WP_048897958.1">
    <property type="nucleotide sequence ID" value="NZ_AP024853.1"/>
</dbReference>
<keyword evidence="2" id="KW-1185">Reference proteome</keyword>
<dbReference type="OrthoDB" id="9800971at2"/>